<dbReference type="AlphaFoldDB" id="A0A6C0JJY8"/>
<organism evidence="2">
    <name type="scientific">viral metagenome</name>
    <dbReference type="NCBI Taxonomy" id="1070528"/>
    <lineage>
        <taxon>unclassified sequences</taxon>
        <taxon>metagenomes</taxon>
        <taxon>organismal metagenomes</taxon>
    </lineage>
</organism>
<feature type="domain" description="Methyltransferase FkbM" evidence="1">
    <location>
        <begin position="65"/>
        <end position="206"/>
    </location>
</feature>
<accession>A0A6C0JJY8</accession>
<reference evidence="2" key="1">
    <citation type="journal article" date="2020" name="Nature">
        <title>Giant virus diversity and host interactions through global metagenomics.</title>
        <authorList>
            <person name="Schulz F."/>
            <person name="Roux S."/>
            <person name="Paez-Espino D."/>
            <person name="Jungbluth S."/>
            <person name="Walsh D.A."/>
            <person name="Denef V.J."/>
            <person name="McMahon K.D."/>
            <person name="Konstantinidis K.T."/>
            <person name="Eloe-Fadrosh E.A."/>
            <person name="Kyrpides N.C."/>
            <person name="Woyke T."/>
        </authorList>
    </citation>
    <scope>NUCLEOTIDE SEQUENCE</scope>
    <source>
        <strain evidence="2">GVMAG-M-3300027708-5</strain>
    </source>
</reference>
<dbReference type="SUPFAM" id="SSF53335">
    <property type="entry name" value="S-adenosyl-L-methionine-dependent methyltransferases"/>
    <property type="match status" value="1"/>
</dbReference>
<sequence length="242" mass="28142">MQPKQEFDSFFDLYALDQNYVRNKNISYLKTDTHVGNAIKLGRYWEPWMFKYISENYIPNTNMIDLGANIGTTTLLMSEVLSKNQKIYSFEPIYHNVLFKNVIDNNLRNKTEIYPFGVGNKKQILKIRQIDFSKNNNFGAVSIIRTLDTNETALSIQIIPVDDFNFENVSLIKIDVEHMEIEVLEGCLDLLTRCKPTILLETYQIDKLKTTDIFKKLINIGYDINPISEGHFDFIMKCTSPK</sequence>
<evidence type="ECO:0000259" key="1">
    <source>
        <dbReference type="Pfam" id="PF05050"/>
    </source>
</evidence>
<dbReference type="InterPro" id="IPR006342">
    <property type="entry name" value="FkbM_mtfrase"/>
</dbReference>
<dbReference type="EMBL" id="MN740407">
    <property type="protein sequence ID" value="QHU05096.1"/>
    <property type="molecule type" value="Genomic_DNA"/>
</dbReference>
<dbReference type="Pfam" id="PF05050">
    <property type="entry name" value="Methyltransf_21"/>
    <property type="match status" value="1"/>
</dbReference>
<protein>
    <recommendedName>
        <fullName evidence="1">Methyltransferase FkbM domain-containing protein</fullName>
    </recommendedName>
</protein>
<dbReference type="InterPro" id="IPR052514">
    <property type="entry name" value="SAM-dependent_MTase"/>
</dbReference>
<evidence type="ECO:0000313" key="2">
    <source>
        <dbReference type="EMBL" id="QHU05096.1"/>
    </source>
</evidence>
<proteinExistence type="predicted"/>
<name>A0A6C0JJY8_9ZZZZ</name>
<dbReference type="NCBIfam" id="TIGR01444">
    <property type="entry name" value="fkbM_fam"/>
    <property type="match status" value="1"/>
</dbReference>
<dbReference type="PANTHER" id="PTHR34203:SF15">
    <property type="entry name" value="SLL1173 PROTEIN"/>
    <property type="match status" value="1"/>
</dbReference>
<dbReference type="PANTHER" id="PTHR34203">
    <property type="entry name" value="METHYLTRANSFERASE, FKBM FAMILY PROTEIN"/>
    <property type="match status" value="1"/>
</dbReference>
<dbReference type="Gene3D" id="3.40.50.150">
    <property type="entry name" value="Vaccinia Virus protein VP39"/>
    <property type="match status" value="1"/>
</dbReference>
<dbReference type="InterPro" id="IPR029063">
    <property type="entry name" value="SAM-dependent_MTases_sf"/>
</dbReference>